<proteinExistence type="predicted"/>
<evidence type="ECO:0000313" key="1">
    <source>
        <dbReference type="EMBL" id="BAX03413.1"/>
    </source>
</evidence>
<dbReference type="Proteomes" id="UP000222295">
    <property type="component" value="Segment"/>
</dbReference>
<organism evidence="1 2">
    <name type="scientific">Azobacteroides phage ProJPt-Bp1</name>
    <dbReference type="NCBI Taxonomy" id="1920526"/>
    <lineage>
        <taxon>Viruses</taxon>
        <taxon>Duplodnaviria</taxon>
        <taxon>Heunggongvirae</taxon>
        <taxon>Uroviricota</taxon>
        <taxon>Caudoviricetes</taxon>
        <taxon>Crassvirales</taxon>
        <taxon>Suoliviridae</taxon>
        <taxon>Dechshavirus</taxon>
        <taxon>Dechshavirus japanensis</taxon>
    </lineage>
</organism>
<dbReference type="EMBL" id="AP017903">
    <property type="protein sequence ID" value="BAX03413.1"/>
    <property type="molecule type" value="Genomic_DNA"/>
</dbReference>
<dbReference type="RefSeq" id="YP_010088136.1">
    <property type="nucleotide sequence ID" value="NC_055706.1"/>
</dbReference>
<evidence type="ECO:0000313" key="2">
    <source>
        <dbReference type="Proteomes" id="UP000222295"/>
    </source>
</evidence>
<dbReference type="GeneID" id="65105570"/>
<dbReference type="KEGG" id="vg:65105570"/>
<accession>A0A1V1G1S8</accession>
<protein>
    <submittedName>
        <fullName evidence="1">Uncharacterized protein</fullName>
    </submittedName>
</protein>
<reference evidence="1 2" key="1">
    <citation type="journal article" date="2017" name="Microbes Environ.">
        <title>Discovery and Complete Genome Sequence of a Bacteriophage from an Obligate Intracellular Symbiont of a Cellulolytic Protist in the Termite Gut.</title>
        <authorList>
            <person name="Pramono A.K."/>
            <person name="Kuwahara H."/>
            <person name="Itoh T."/>
            <person name="Toyoda A."/>
            <person name="Yamada A."/>
            <person name="Hongoh Y."/>
        </authorList>
    </citation>
    <scope>NUCLEOTIDE SEQUENCE [LARGE SCALE GENOMIC DNA]</scope>
    <source>
        <strain evidence="1">ProJPt-Bp1</strain>
    </source>
</reference>
<name>A0A1V1G1S8_9CAUD</name>
<sequence>MKKLLLLALLVAGCTPKIPDDGYCPGCHGHEPDKCEQNQWRDKILRRGDDRPGDHFNGYSMKNKEYVFGCIWDDNDYYRLVFLEPGKGRPVMTHYAYSVLPAGEKNTSYMIIFSLKAKQRLVQEINRLYLRMNTCYEQYLEQNIKRQPMCFIKFHNQDFGRVCGAIQPWFVGIVNEMPYYIYLHDPFFLKLKKDEVAQYEREHPEVIHMHEDQVKISHRLYKYVKKNKK</sequence>
<keyword evidence="2" id="KW-1185">Reference proteome</keyword>